<dbReference type="Gene3D" id="3.60.110.10">
    <property type="entry name" value="Carbon-nitrogen hydrolase"/>
    <property type="match status" value="1"/>
</dbReference>
<reference evidence="2 3" key="1">
    <citation type="submission" date="2020-11" db="EMBL/GenBank/DDBJ databases">
        <title>P. mediterranea TC4 genome.</title>
        <authorList>
            <person name="Molmeret M."/>
        </authorList>
    </citation>
    <scope>NUCLEOTIDE SEQUENCE [LARGE SCALE GENOMIC DNA]</scope>
    <source>
        <strain evidence="2 3">TC4</strain>
    </source>
</reference>
<comment type="caution">
    <text evidence="2">The sequence shown here is derived from an EMBL/GenBank/DDBJ whole genome shotgun (WGS) entry which is preliminary data.</text>
</comment>
<dbReference type="PROSITE" id="PS50263">
    <property type="entry name" value="CN_HYDROLASE"/>
    <property type="match status" value="1"/>
</dbReference>
<dbReference type="PANTHER" id="PTHR47799">
    <property type="entry name" value="OMEGA-AMIDASE YAFV"/>
    <property type="match status" value="1"/>
</dbReference>
<dbReference type="CDD" id="cd07575">
    <property type="entry name" value="Xc-1258_like"/>
    <property type="match status" value="1"/>
</dbReference>
<dbReference type="InterPro" id="IPR036526">
    <property type="entry name" value="C-N_Hydrolase_sf"/>
</dbReference>
<dbReference type="EMBL" id="JADKYU010000020">
    <property type="protein sequence ID" value="MBF4982871.1"/>
    <property type="molecule type" value="Genomic_DNA"/>
</dbReference>
<gene>
    <name evidence="2" type="ORF">FNJ87_00445</name>
</gene>
<proteinExistence type="predicted"/>
<keyword evidence="3" id="KW-1185">Reference proteome</keyword>
<protein>
    <submittedName>
        <fullName evidence="2">Nitrilase family protein</fullName>
    </submittedName>
</protein>
<accession>A0ABS0A179</accession>
<dbReference type="InterPro" id="IPR003010">
    <property type="entry name" value="C-N_Hydrolase"/>
</dbReference>
<sequence length="259" mass="30222">MKFKENIKVSLIQTHLAWENPKDNITEFSRKLEQLTGVTDLVILPEMFTTGFSMHPEGLASNNQIYRYLKREAKKGAFAIYGSVMFKEKDRYVNRGIFMRPDGTYTLYDKKHRFTLAGEQNVYDCGDKPVIAEYLGWKFNLQICYDLRFPVFARNTQNYDVLLYVANWPIPRINAWDALLKARAIENMCYTIGVNRTGVDGNGMGYNGHSQVYNVLGEELIDHPWENQNMKTVLLQKEHIKNLRNKLKFLEDQDPFTLK</sequence>
<evidence type="ECO:0000313" key="3">
    <source>
        <dbReference type="Proteomes" id="UP001194729"/>
    </source>
</evidence>
<organism evidence="2 3">
    <name type="scientific">Nonlabens mediterrranea</name>
    <dbReference type="NCBI Taxonomy" id="1419947"/>
    <lineage>
        <taxon>Bacteria</taxon>
        <taxon>Pseudomonadati</taxon>
        <taxon>Bacteroidota</taxon>
        <taxon>Flavobacteriia</taxon>
        <taxon>Flavobacteriales</taxon>
        <taxon>Flavobacteriaceae</taxon>
        <taxon>Nonlabens</taxon>
    </lineage>
</organism>
<dbReference type="Pfam" id="PF00795">
    <property type="entry name" value="CN_hydrolase"/>
    <property type="match status" value="1"/>
</dbReference>
<dbReference type="InterPro" id="IPR052737">
    <property type="entry name" value="Omega-amidase_YafV"/>
</dbReference>
<feature type="domain" description="CN hydrolase" evidence="1">
    <location>
        <begin position="7"/>
        <end position="242"/>
    </location>
</feature>
<dbReference type="PANTHER" id="PTHR47799:SF1">
    <property type="entry name" value="OMEGA-AMIDASE YAFV"/>
    <property type="match status" value="1"/>
</dbReference>
<evidence type="ECO:0000313" key="2">
    <source>
        <dbReference type="EMBL" id="MBF4982871.1"/>
    </source>
</evidence>
<evidence type="ECO:0000259" key="1">
    <source>
        <dbReference type="PROSITE" id="PS50263"/>
    </source>
</evidence>
<name>A0ABS0A179_9FLAO</name>
<dbReference type="SUPFAM" id="SSF56317">
    <property type="entry name" value="Carbon-nitrogen hydrolase"/>
    <property type="match status" value="1"/>
</dbReference>
<dbReference type="Proteomes" id="UP001194729">
    <property type="component" value="Unassembled WGS sequence"/>
</dbReference>